<protein>
    <submittedName>
        <fullName evidence="2">Uncharacterized protein</fullName>
    </submittedName>
</protein>
<dbReference type="PRINTS" id="PR02045">
    <property type="entry name" value="F138DOMAIN"/>
</dbReference>
<feature type="chain" id="PRO_5035147679" evidence="1">
    <location>
        <begin position="19"/>
        <end position="157"/>
    </location>
</feature>
<proteinExistence type="predicted"/>
<dbReference type="PANTHER" id="PTHR12138:SF162">
    <property type="entry name" value="CHROMOSOME UNDETERMINED SCAFFOLD_275, WHOLE GENOME SHOTGUN SEQUENCE"/>
    <property type="match status" value="1"/>
</dbReference>
<accession>A0A8I5NCA7</accession>
<sequence length="157" mass="17049">QFILQIYLAFCFFKRVFAPLRFLPPASPKALGWSRGAVLILRTLLSPNSRGNLHIYISRLECSGVISVPCNLCLPCSSDFPASASKVAGITGTYHHAQLIFVFLVETGSHHVGQVGLKFLTSSDPPALASQSAGITGMSHRAQPIFNFLRDVPNCFS</sequence>
<keyword evidence="3" id="KW-1185">Reference proteome</keyword>
<dbReference type="Proteomes" id="UP000028761">
    <property type="component" value="Chromosome 14"/>
</dbReference>
<reference evidence="2 3" key="1">
    <citation type="submission" date="2012-03" db="EMBL/GenBank/DDBJ databases">
        <title>Whole Genome Assembly of Papio anubis.</title>
        <authorList>
            <person name="Liu Y.L."/>
            <person name="Abraham K.A."/>
            <person name="Akbar H.A."/>
            <person name="Ali S.A."/>
            <person name="Anosike U.A."/>
            <person name="Aqrawi P.A."/>
            <person name="Arias F.A."/>
            <person name="Attaway T.A."/>
            <person name="Awwad R.A."/>
            <person name="Babu C.B."/>
            <person name="Bandaranaike D.B."/>
            <person name="Battles P.B."/>
            <person name="Bell A.B."/>
            <person name="Beltran B.B."/>
            <person name="Berhane-Mersha D.B."/>
            <person name="Bess C.B."/>
            <person name="Bickham C.B."/>
            <person name="Bolden T.B."/>
            <person name="Carter K.C."/>
            <person name="Chau D.C."/>
            <person name="Chavez A.C."/>
            <person name="Clerc-Blankenburg K.C."/>
            <person name="Coyle M.C."/>
            <person name="Dao M.D."/>
            <person name="Davila M.L.D."/>
            <person name="Davy-Carroll L.D."/>
            <person name="Denson S.D."/>
            <person name="Dinh H.D."/>
            <person name="Fernandez S.F."/>
            <person name="Fernando P.F."/>
            <person name="Forbes L.F."/>
            <person name="Francis C.F."/>
            <person name="Francisco L.F."/>
            <person name="Fu Q.F."/>
            <person name="Garcia-Iii R.G."/>
            <person name="Garrett T.G."/>
            <person name="Gross S.G."/>
            <person name="Gubbala S.G."/>
            <person name="Hirani K.H."/>
            <person name="Hogues M.H."/>
            <person name="Hollins B.H."/>
            <person name="Jackson L.J."/>
            <person name="Javaid M.J."/>
            <person name="Jhangiani S.J."/>
            <person name="Johnson A.J."/>
            <person name="Johnson B.J."/>
            <person name="Jones J.J."/>
            <person name="Joshi V.J."/>
            <person name="Kalu J.K."/>
            <person name="Khan N.K."/>
            <person name="Korchina V.K."/>
            <person name="Kovar C.K."/>
            <person name="Lago L.L."/>
            <person name="Lara F.L."/>
            <person name="Le T.-K.L."/>
            <person name="Lee S.L."/>
            <person name="Legall-Iii F.L."/>
            <person name="Lemon S.L."/>
            <person name="Liu J.L."/>
            <person name="Liu Y.-S.L."/>
            <person name="Liyanage D.L."/>
            <person name="Lopez J.L."/>
            <person name="Lorensuhewa L.L."/>
            <person name="Mata R.M."/>
            <person name="Mathew T.M."/>
            <person name="Mercado C.M."/>
            <person name="Mercado I.M."/>
            <person name="Morales K.M."/>
            <person name="Morgan M.M."/>
            <person name="Munidasa M.M."/>
            <person name="Ngo D.N."/>
            <person name="Nguyen L.N."/>
            <person name="Nguyen T.N."/>
            <person name="Nguyen N.N."/>
            <person name="Obregon M.O."/>
            <person name="Okwuonu G.O."/>
            <person name="Ongeri F.O."/>
            <person name="Onwere C.O."/>
            <person name="Osifeso I.O."/>
            <person name="Parra A.P."/>
            <person name="Patil S.P."/>
            <person name="Perez A.P."/>
            <person name="Perez Y.P."/>
            <person name="Pham C.P."/>
            <person name="Pu L.-L.P."/>
            <person name="Puazo M.P."/>
            <person name="Quiroz J.Q."/>
            <person name="Rouhana J.R."/>
            <person name="Ruiz M.R."/>
            <person name="Ruiz S.-J.R."/>
            <person name="Saada N.S."/>
            <person name="Santibanez J.S."/>
            <person name="Scheel M.S."/>
            <person name="Schneider B.S."/>
            <person name="Simmons D.S."/>
            <person name="Sisson I.S."/>
            <person name="Tang L.-Y.T."/>
            <person name="Thornton R.T."/>
            <person name="Tisius J.T."/>
            <person name="Toledanes G.T."/>
            <person name="Trejos Z.T."/>
            <person name="Usmani K.U."/>
            <person name="Varghese R.V."/>
            <person name="Vattathil S.V."/>
            <person name="Vee V.V."/>
            <person name="Walker D.W."/>
            <person name="Weissenberger G.W."/>
            <person name="White C.W."/>
            <person name="Williams A.W."/>
            <person name="Woodworth J.W."/>
            <person name="Wright R.W."/>
            <person name="Zhu Y.Z."/>
            <person name="Han Y.H."/>
            <person name="Newsham I.N."/>
            <person name="Nazareth L.N."/>
            <person name="Worley K.W."/>
            <person name="Muzny D.M."/>
            <person name="Rogers J.R."/>
            <person name="Gibbs R.G."/>
        </authorList>
    </citation>
    <scope>NUCLEOTIDE SEQUENCE [LARGE SCALE GENOMIC DNA]</scope>
</reference>
<reference evidence="2" key="3">
    <citation type="submission" date="2025-09" db="UniProtKB">
        <authorList>
            <consortium name="Ensembl"/>
        </authorList>
    </citation>
    <scope>IDENTIFICATION</scope>
</reference>
<dbReference type="PANTHER" id="PTHR12138">
    <property type="entry name" value="PRIMATE-EXPANDED PROTEIN FAMILY"/>
    <property type="match status" value="1"/>
</dbReference>
<evidence type="ECO:0000256" key="1">
    <source>
        <dbReference type="SAM" id="SignalP"/>
    </source>
</evidence>
<feature type="signal peptide" evidence="1">
    <location>
        <begin position="1"/>
        <end position="18"/>
    </location>
</feature>
<dbReference type="Ensembl" id="ENSPANT00000061217.1">
    <property type="protein sequence ID" value="ENSPANP00000051200.1"/>
    <property type="gene ID" value="ENSPANG00000047342.1"/>
</dbReference>
<evidence type="ECO:0000313" key="3">
    <source>
        <dbReference type="Proteomes" id="UP000028761"/>
    </source>
</evidence>
<evidence type="ECO:0000313" key="2">
    <source>
        <dbReference type="Ensembl" id="ENSPANP00000051200.1"/>
    </source>
</evidence>
<keyword evidence="1" id="KW-0732">Signal</keyword>
<reference evidence="2" key="2">
    <citation type="submission" date="2025-08" db="UniProtKB">
        <authorList>
            <consortium name="Ensembl"/>
        </authorList>
    </citation>
    <scope>IDENTIFICATION</scope>
</reference>
<name>A0A8I5NCA7_PAPAN</name>
<organism evidence="2 3">
    <name type="scientific">Papio anubis</name>
    <name type="common">Olive baboon</name>
    <dbReference type="NCBI Taxonomy" id="9555"/>
    <lineage>
        <taxon>Eukaryota</taxon>
        <taxon>Metazoa</taxon>
        <taxon>Chordata</taxon>
        <taxon>Craniata</taxon>
        <taxon>Vertebrata</taxon>
        <taxon>Euteleostomi</taxon>
        <taxon>Mammalia</taxon>
        <taxon>Eutheria</taxon>
        <taxon>Euarchontoglires</taxon>
        <taxon>Primates</taxon>
        <taxon>Haplorrhini</taxon>
        <taxon>Catarrhini</taxon>
        <taxon>Cercopithecidae</taxon>
        <taxon>Cercopithecinae</taxon>
        <taxon>Papio</taxon>
    </lineage>
</organism>
<dbReference type="GeneTree" id="ENSGT01120000271815"/>
<dbReference type="AlphaFoldDB" id="A0A8I5NCA7"/>